<sequence>MHWRKISLILCMFGMLTNFRPSESFITDYLTGPWKNFTITEVNQDIYPVSTYCYFLTLVIIFLITDFVRYKPVIILCSISGFITFFVLILAKTVIVVQVVEFFYGLFLSSEVAYYTYIYAKVDKAHYQEVTGHTKAATLVGRCMGGIIAQLTSSFHILDYHQLNYLTAAAFGLATLWTFFLPSVGESIYFHSSTIHNQNIQSSSSTDNVKTLEDNNCQMLNLKKKLNNNPEVINVNSRSSKIKHAYALLWKHFVNAYTHGDVVKWSMWWALSTCGYLQITSYAQLVWQTTVKSYDEIYNGAIDAVYAVIGALTVYTVAKIPLNWPLIGDIMVTIFAFMEGALIILCSYSYNIWVQYAAYVVFGVIYHTMVTVASFEVAKYISEDSYGLIFGTNIFYALLFQSLLTLIVINGNLGKDIRSQFFIYGCYYVILAAIFLIIAIFTIIKHVKSGNKFKIWIKNKNIQNSNENIENEESLGIRANSMASNDIILTP</sequence>
<feature type="transmembrane region" description="Helical" evidence="3">
    <location>
        <begin position="421"/>
        <end position="444"/>
    </location>
</feature>
<dbReference type="RefSeq" id="XP_015174419.1">
    <property type="nucleotide sequence ID" value="XM_015318933.1"/>
</dbReference>
<keyword evidence="4" id="KW-0732">Signal</keyword>
<dbReference type="PANTHER" id="PTHR10686">
    <property type="entry name" value="FOLATE TRANSPORTER"/>
    <property type="match status" value="1"/>
</dbReference>
<dbReference type="Pfam" id="PF01770">
    <property type="entry name" value="Folate_carrier"/>
    <property type="match status" value="1"/>
</dbReference>
<dbReference type="NCBIfam" id="TIGR00806">
    <property type="entry name" value="rfc"/>
    <property type="match status" value="1"/>
</dbReference>
<evidence type="ECO:0000256" key="3">
    <source>
        <dbReference type="SAM" id="Phobius"/>
    </source>
</evidence>
<feature type="transmembrane region" description="Helical" evidence="3">
    <location>
        <begin position="297"/>
        <end position="318"/>
    </location>
</feature>
<comment type="subcellular location">
    <subcellularLocation>
        <location evidence="2">Membrane</location>
        <topology evidence="2">Multi-pass membrane protein</topology>
    </subcellularLocation>
</comment>
<proteinExistence type="inferred from homology"/>
<keyword evidence="3" id="KW-0812">Transmembrane</keyword>
<dbReference type="RefSeq" id="XP_015174418.1">
    <property type="nucleotide sequence ID" value="XM_015318932.1"/>
</dbReference>
<evidence type="ECO:0000313" key="5">
    <source>
        <dbReference type="Proteomes" id="UP000694924"/>
    </source>
</evidence>
<accession>A0ABM1I2I1</accession>
<evidence type="ECO:0000256" key="4">
    <source>
        <dbReference type="SAM" id="SignalP"/>
    </source>
</evidence>
<dbReference type="PANTHER" id="PTHR10686:SF18">
    <property type="entry name" value="IP11787P-RELATED"/>
    <property type="match status" value="1"/>
</dbReference>
<dbReference type="GeneID" id="107065338"/>
<dbReference type="Gene3D" id="1.20.1250.20">
    <property type="entry name" value="MFS general substrate transporter like domains"/>
    <property type="match status" value="1"/>
</dbReference>
<dbReference type="PIRSF" id="PIRSF028739">
    <property type="entry name" value="Folate_carrier"/>
    <property type="match status" value="1"/>
</dbReference>
<feature type="transmembrane region" description="Helical" evidence="3">
    <location>
        <begin position="387"/>
        <end position="409"/>
    </location>
</feature>
<keyword evidence="2 3" id="KW-0472">Membrane</keyword>
<evidence type="ECO:0000256" key="2">
    <source>
        <dbReference type="PIRNR" id="PIRNR028739"/>
    </source>
</evidence>
<protein>
    <submittedName>
        <fullName evidence="6 7">Thiamine transporter 1-like</fullName>
    </submittedName>
</protein>
<organism evidence="5 6">
    <name type="scientific">Polistes dominula</name>
    <name type="common">European paper wasp</name>
    <name type="synonym">Vespa dominula</name>
    <dbReference type="NCBI Taxonomy" id="743375"/>
    <lineage>
        <taxon>Eukaryota</taxon>
        <taxon>Metazoa</taxon>
        <taxon>Ecdysozoa</taxon>
        <taxon>Arthropoda</taxon>
        <taxon>Hexapoda</taxon>
        <taxon>Insecta</taxon>
        <taxon>Pterygota</taxon>
        <taxon>Neoptera</taxon>
        <taxon>Endopterygota</taxon>
        <taxon>Hymenoptera</taxon>
        <taxon>Apocrita</taxon>
        <taxon>Aculeata</taxon>
        <taxon>Vespoidea</taxon>
        <taxon>Vespidae</taxon>
        <taxon>Polistinae</taxon>
        <taxon>Polistini</taxon>
        <taxon>Polistes</taxon>
    </lineage>
</organism>
<feature type="transmembrane region" description="Helical" evidence="3">
    <location>
        <begin position="330"/>
        <end position="350"/>
    </location>
</feature>
<evidence type="ECO:0000313" key="6">
    <source>
        <dbReference type="RefSeq" id="XP_015174418.1"/>
    </source>
</evidence>
<evidence type="ECO:0000256" key="1">
    <source>
        <dbReference type="ARBA" id="ARBA00005773"/>
    </source>
</evidence>
<feature type="transmembrane region" description="Helical" evidence="3">
    <location>
        <begin position="356"/>
        <end position="375"/>
    </location>
</feature>
<dbReference type="SUPFAM" id="SSF103473">
    <property type="entry name" value="MFS general substrate transporter"/>
    <property type="match status" value="1"/>
</dbReference>
<name>A0ABM1I2I1_POLDO</name>
<feature type="chain" id="PRO_5045022386" evidence="4">
    <location>
        <begin position="25"/>
        <end position="491"/>
    </location>
</feature>
<feature type="transmembrane region" description="Helical" evidence="3">
    <location>
        <begin position="73"/>
        <end position="96"/>
    </location>
</feature>
<feature type="transmembrane region" description="Helical" evidence="3">
    <location>
        <begin position="102"/>
        <end position="120"/>
    </location>
</feature>
<dbReference type="Proteomes" id="UP000694924">
    <property type="component" value="Unplaced"/>
</dbReference>
<evidence type="ECO:0000313" key="7">
    <source>
        <dbReference type="RefSeq" id="XP_015174419.1"/>
    </source>
</evidence>
<feature type="transmembrane region" description="Helical" evidence="3">
    <location>
        <begin position="46"/>
        <end position="64"/>
    </location>
</feature>
<keyword evidence="3" id="KW-1133">Transmembrane helix</keyword>
<dbReference type="InterPro" id="IPR036259">
    <property type="entry name" value="MFS_trans_sf"/>
</dbReference>
<comment type="similarity">
    <text evidence="1 2">Belongs to the reduced folate carrier (RFC) transporter (TC 2.A.48) family.</text>
</comment>
<feature type="signal peptide" evidence="4">
    <location>
        <begin position="1"/>
        <end position="24"/>
    </location>
</feature>
<feature type="transmembrane region" description="Helical" evidence="3">
    <location>
        <begin position="163"/>
        <end position="180"/>
    </location>
</feature>
<keyword evidence="5" id="KW-1185">Reference proteome</keyword>
<reference evidence="6 7" key="1">
    <citation type="submission" date="2025-05" db="UniProtKB">
        <authorList>
            <consortium name="RefSeq"/>
        </authorList>
    </citation>
    <scope>IDENTIFICATION</scope>
    <source>
        <tissue evidence="6 7">Whole body</tissue>
    </source>
</reference>
<gene>
    <name evidence="6 7" type="primary">LOC107065338</name>
</gene>
<dbReference type="InterPro" id="IPR002666">
    <property type="entry name" value="Folate_carrier"/>
</dbReference>
<keyword evidence="2" id="KW-0813">Transport</keyword>